<dbReference type="PANTHER" id="PTHR34068:SF1">
    <property type="entry name" value="UPF0145 PROTEIN YBJQ"/>
    <property type="match status" value="1"/>
</dbReference>
<dbReference type="HAMAP" id="MF_00338">
    <property type="entry name" value="UPF0145"/>
    <property type="match status" value="1"/>
</dbReference>
<reference evidence="4" key="1">
    <citation type="submission" date="2016-10" db="EMBL/GenBank/DDBJ databases">
        <authorList>
            <person name="Varghese N."/>
            <person name="Submissions S."/>
        </authorList>
    </citation>
    <scope>NUCLEOTIDE SEQUENCE [LARGE SCALE GENOMIC DNA]</scope>
    <source>
        <strain evidence="4">DSM 26921</strain>
    </source>
</reference>
<dbReference type="OrthoDB" id="9796448at2"/>
<evidence type="ECO:0000313" key="3">
    <source>
        <dbReference type="EMBL" id="SFR39163.1"/>
    </source>
</evidence>
<gene>
    <name evidence="3" type="ORF">SAMN04488002_1146</name>
</gene>
<dbReference type="Pfam" id="PF01906">
    <property type="entry name" value="YbjQ_1"/>
    <property type="match status" value="1"/>
</dbReference>
<evidence type="ECO:0000313" key="4">
    <source>
        <dbReference type="Proteomes" id="UP000199658"/>
    </source>
</evidence>
<evidence type="ECO:0000256" key="1">
    <source>
        <dbReference type="ARBA" id="ARBA00010751"/>
    </source>
</evidence>
<accession>A0A1I6GAD9</accession>
<sequence length="165" mass="17850">MPNCSECKKEMGFQDRMNAKSYGGQCVDCTNSNRAENIRVQTETSQEQLKADAEIDAVLVVTAHTLQGVTISMYLGVITAECAYGMNIFKDLFASIRNIVGGRSKAVQDTMRDARETVLLELKREAHQRGANAVIAIDLDYTQVGDGGAAMVLLVASGTAVVIEE</sequence>
<comment type="similarity">
    <text evidence="1 2">Belongs to the UPF0145 family.</text>
</comment>
<protein>
    <recommendedName>
        <fullName evidence="2">UPF0145 protein SAMN04488002_1146</fullName>
    </recommendedName>
</protein>
<dbReference type="InterPro" id="IPR002765">
    <property type="entry name" value="UPF0145_YbjQ-like"/>
</dbReference>
<dbReference type="EMBL" id="FOYO01000001">
    <property type="protein sequence ID" value="SFR39163.1"/>
    <property type="molecule type" value="Genomic_DNA"/>
</dbReference>
<dbReference type="InterPro" id="IPR035439">
    <property type="entry name" value="UPF0145_dom_sf"/>
</dbReference>
<keyword evidence="4" id="KW-1185">Reference proteome</keyword>
<proteinExistence type="inferred from homology"/>
<dbReference type="STRING" id="670154.SAMN04488002_1146"/>
<dbReference type="Proteomes" id="UP000199658">
    <property type="component" value="Unassembled WGS sequence"/>
</dbReference>
<dbReference type="PANTHER" id="PTHR34068">
    <property type="entry name" value="UPF0145 PROTEIN YBJQ"/>
    <property type="match status" value="1"/>
</dbReference>
<dbReference type="AlphaFoldDB" id="A0A1I6GAD9"/>
<evidence type="ECO:0000256" key="2">
    <source>
        <dbReference type="HAMAP-Rule" id="MF_00338"/>
    </source>
</evidence>
<dbReference type="SUPFAM" id="SSF117782">
    <property type="entry name" value="YbjQ-like"/>
    <property type="match status" value="1"/>
</dbReference>
<name>A0A1I6GAD9_9RHOB</name>
<organism evidence="3 4">
    <name type="scientific">Litoreibacter janthinus</name>
    <dbReference type="NCBI Taxonomy" id="670154"/>
    <lineage>
        <taxon>Bacteria</taxon>
        <taxon>Pseudomonadati</taxon>
        <taxon>Pseudomonadota</taxon>
        <taxon>Alphaproteobacteria</taxon>
        <taxon>Rhodobacterales</taxon>
        <taxon>Roseobacteraceae</taxon>
        <taxon>Litoreibacter</taxon>
    </lineage>
</organism>
<dbReference type="Gene3D" id="3.30.110.70">
    <property type="entry name" value="Hypothetical protein apc22750. Chain B"/>
    <property type="match status" value="1"/>
</dbReference>